<keyword evidence="2" id="KW-0808">Transferase</keyword>
<evidence type="ECO:0000259" key="6">
    <source>
        <dbReference type="Pfam" id="PF00294"/>
    </source>
</evidence>
<dbReference type="GO" id="GO:0016301">
    <property type="term" value="F:kinase activity"/>
    <property type="evidence" value="ECO:0007669"/>
    <property type="project" value="UniProtKB-KW"/>
</dbReference>
<accession>A0A7C3MRS4</accession>
<dbReference type="InterPro" id="IPR002173">
    <property type="entry name" value="Carboh/pur_kinase_PfkB_CS"/>
</dbReference>
<proteinExistence type="inferred from homology"/>
<evidence type="ECO:0000256" key="4">
    <source>
        <dbReference type="ARBA" id="ARBA00022777"/>
    </source>
</evidence>
<keyword evidence="5" id="KW-0067">ATP-binding</keyword>
<dbReference type="PANTHER" id="PTHR43085:SF1">
    <property type="entry name" value="PSEUDOURIDINE KINASE-RELATED"/>
    <property type="match status" value="1"/>
</dbReference>
<keyword evidence="3" id="KW-0547">Nucleotide-binding</keyword>
<dbReference type="PROSITE" id="PS00584">
    <property type="entry name" value="PFKB_KINASES_2"/>
    <property type="match status" value="1"/>
</dbReference>
<evidence type="ECO:0000256" key="3">
    <source>
        <dbReference type="ARBA" id="ARBA00022741"/>
    </source>
</evidence>
<dbReference type="GO" id="GO:0005524">
    <property type="term" value="F:ATP binding"/>
    <property type="evidence" value="ECO:0007669"/>
    <property type="project" value="UniProtKB-KW"/>
</dbReference>
<dbReference type="InterPro" id="IPR011611">
    <property type="entry name" value="PfkB_dom"/>
</dbReference>
<name>A0A7C3MRS4_DICTH</name>
<comment type="caution">
    <text evidence="7">The sequence shown here is derived from an EMBL/GenBank/DDBJ whole genome shotgun (WGS) entry which is preliminary data.</text>
</comment>
<dbReference type="CDD" id="cd01166">
    <property type="entry name" value="KdgK"/>
    <property type="match status" value="1"/>
</dbReference>
<dbReference type="Pfam" id="PF00294">
    <property type="entry name" value="PfkB"/>
    <property type="match status" value="1"/>
</dbReference>
<dbReference type="AlphaFoldDB" id="A0A7C3MRS4"/>
<evidence type="ECO:0000256" key="2">
    <source>
        <dbReference type="ARBA" id="ARBA00022679"/>
    </source>
</evidence>
<gene>
    <name evidence="7" type="ORF">ENW00_07685</name>
</gene>
<evidence type="ECO:0000313" key="7">
    <source>
        <dbReference type="EMBL" id="HFX14006.1"/>
    </source>
</evidence>
<dbReference type="PANTHER" id="PTHR43085">
    <property type="entry name" value="HEXOKINASE FAMILY MEMBER"/>
    <property type="match status" value="1"/>
</dbReference>
<keyword evidence="4 7" id="KW-0418">Kinase</keyword>
<evidence type="ECO:0000256" key="1">
    <source>
        <dbReference type="ARBA" id="ARBA00010688"/>
    </source>
</evidence>
<evidence type="ECO:0000256" key="5">
    <source>
        <dbReference type="ARBA" id="ARBA00022840"/>
    </source>
</evidence>
<reference evidence="7" key="1">
    <citation type="journal article" date="2020" name="mSystems">
        <title>Genome- and Community-Level Interaction Insights into Carbon Utilization and Element Cycling Functions of Hydrothermarchaeota in Hydrothermal Sediment.</title>
        <authorList>
            <person name="Zhou Z."/>
            <person name="Liu Y."/>
            <person name="Xu W."/>
            <person name="Pan J."/>
            <person name="Luo Z.H."/>
            <person name="Li M."/>
        </authorList>
    </citation>
    <scope>NUCLEOTIDE SEQUENCE [LARGE SCALE GENOMIC DNA]</scope>
    <source>
        <strain evidence="7">SpSt-81</strain>
    </source>
</reference>
<protein>
    <submittedName>
        <fullName evidence="7">Sugar kinase</fullName>
    </submittedName>
</protein>
<organism evidence="7">
    <name type="scientific">Dictyoglomus thermophilum</name>
    <dbReference type="NCBI Taxonomy" id="14"/>
    <lineage>
        <taxon>Bacteria</taxon>
        <taxon>Pseudomonadati</taxon>
        <taxon>Dictyoglomota</taxon>
        <taxon>Dictyoglomia</taxon>
        <taxon>Dictyoglomales</taxon>
        <taxon>Dictyoglomaceae</taxon>
        <taxon>Dictyoglomus</taxon>
    </lineage>
</organism>
<dbReference type="Gene3D" id="3.40.1190.20">
    <property type="match status" value="1"/>
</dbReference>
<sequence length="310" mass="34307">MELDVLTVGEILVEMMAKNLDQDFLHPGELLGPYPSGAPAIFIDQIVKLGLRGGIIGCVGEDDFGEMVYQRLKRDGIQTDLIKRTGEYITGIAFVTYFSNGERKFIFHLPHSAASKVFSEDITEDLIKNVKCLHIMGCSLAISKNMKDAIMKAVDLAYSFEKMVSFDPNIRVELGLSPEYLKTLKYILSKSDIVLSGEIEILTITESQSMEEALDKLREFGIKIIVIKKGKRGAEAYYGEEHYRVDPYPVDEVDPTGAGDCFDAGFIASILQGYNINKALRLANIIGALSVTKKGPMEGVVDGETLKNYI</sequence>
<dbReference type="InterPro" id="IPR050306">
    <property type="entry name" value="PfkB_Carbo_kinase"/>
</dbReference>
<dbReference type="SUPFAM" id="SSF53613">
    <property type="entry name" value="Ribokinase-like"/>
    <property type="match status" value="1"/>
</dbReference>
<dbReference type="EMBL" id="DTIN01000033">
    <property type="protein sequence ID" value="HFX14006.1"/>
    <property type="molecule type" value="Genomic_DNA"/>
</dbReference>
<dbReference type="InterPro" id="IPR029056">
    <property type="entry name" value="Ribokinase-like"/>
</dbReference>
<feature type="domain" description="Carbohydrate kinase PfkB" evidence="6">
    <location>
        <begin position="26"/>
        <end position="298"/>
    </location>
</feature>
<comment type="similarity">
    <text evidence="1">Belongs to the carbohydrate kinase PfkB family.</text>
</comment>